<feature type="region of interest" description="Disordered" evidence="5">
    <location>
        <begin position="1"/>
        <end position="21"/>
    </location>
</feature>
<dbReference type="SUPFAM" id="SSF46689">
    <property type="entry name" value="Homeodomain-like"/>
    <property type="match status" value="1"/>
</dbReference>
<dbReference type="Pfam" id="PF16859">
    <property type="entry name" value="TetR_C_11"/>
    <property type="match status" value="1"/>
</dbReference>
<accession>A0A8J3MVR8</accession>
<dbReference type="PANTHER" id="PTHR30055">
    <property type="entry name" value="HTH-TYPE TRANSCRIPTIONAL REGULATOR RUTR"/>
    <property type="match status" value="1"/>
</dbReference>
<dbReference type="PANTHER" id="PTHR30055:SF148">
    <property type="entry name" value="TETR-FAMILY TRANSCRIPTIONAL REGULATOR"/>
    <property type="match status" value="1"/>
</dbReference>
<dbReference type="SUPFAM" id="SSF48498">
    <property type="entry name" value="Tetracyclin repressor-like, C-terminal domain"/>
    <property type="match status" value="1"/>
</dbReference>
<dbReference type="InterPro" id="IPR009057">
    <property type="entry name" value="Homeodomain-like_sf"/>
</dbReference>
<proteinExistence type="predicted"/>
<evidence type="ECO:0000256" key="5">
    <source>
        <dbReference type="SAM" id="MobiDB-lite"/>
    </source>
</evidence>
<dbReference type="RefSeq" id="WP_220198721.1">
    <property type="nucleotide sequence ID" value="NZ_BNJF01000005.1"/>
</dbReference>
<dbReference type="Proteomes" id="UP000612362">
    <property type="component" value="Unassembled WGS sequence"/>
</dbReference>
<keyword evidence="3" id="KW-0804">Transcription</keyword>
<keyword evidence="1" id="KW-0805">Transcription regulation</keyword>
<dbReference type="InterPro" id="IPR036271">
    <property type="entry name" value="Tet_transcr_reg_TetR-rel_C_sf"/>
</dbReference>
<evidence type="ECO:0000256" key="1">
    <source>
        <dbReference type="ARBA" id="ARBA00023015"/>
    </source>
</evidence>
<gene>
    <name evidence="7" type="ORF">KSX_77780</name>
</gene>
<evidence type="ECO:0000256" key="2">
    <source>
        <dbReference type="ARBA" id="ARBA00023125"/>
    </source>
</evidence>
<dbReference type="InterPro" id="IPR011075">
    <property type="entry name" value="TetR_C"/>
</dbReference>
<evidence type="ECO:0000313" key="7">
    <source>
        <dbReference type="EMBL" id="GHO49615.1"/>
    </source>
</evidence>
<dbReference type="EMBL" id="BNJF01000005">
    <property type="protein sequence ID" value="GHO49615.1"/>
    <property type="molecule type" value="Genomic_DNA"/>
</dbReference>
<evidence type="ECO:0000313" key="8">
    <source>
        <dbReference type="Proteomes" id="UP000612362"/>
    </source>
</evidence>
<feature type="DNA-binding region" description="H-T-H motif" evidence="4">
    <location>
        <begin position="46"/>
        <end position="65"/>
    </location>
</feature>
<dbReference type="InterPro" id="IPR001647">
    <property type="entry name" value="HTH_TetR"/>
</dbReference>
<evidence type="ECO:0000256" key="4">
    <source>
        <dbReference type="PROSITE-ProRule" id="PRU00335"/>
    </source>
</evidence>
<keyword evidence="2 4" id="KW-0238">DNA-binding</keyword>
<evidence type="ECO:0000259" key="6">
    <source>
        <dbReference type="PROSITE" id="PS50977"/>
    </source>
</evidence>
<dbReference type="PROSITE" id="PS50977">
    <property type="entry name" value="HTH_TETR_2"/>
    <property type="match status" value="1"/>
</dbReference>
<dbReference type="GO" id="GO:0000976">
    <property type="term" value="F:transcription cis-regulatory region binding"/>
    <property type="evidence" value="ECO:0007669"/>
    <property type="project" value="TreeGrafter"/>
</dbReference>
<reference evidence="7" key="1">
    <citation type="submission" date="2020-10" db="EMBL/GenBank/DDBJ databases">
        <title>Taxonomic study of unclassified bacteria belonging to the class Ktedonobacteria.</title>
        <authorList>
            <person name="Yabe S."/>
            <person name="Wang C.M."/>
            <person name="Zheng Y."/>
            <person name="Sakai Y."/>
            <person name="Cavaletti L."/>
            <person name="Monciardini P."/>
            <person name="Donadio S."/>
        </authorList>
    </citation>
    <scope>NUCLEOTIDE SEQUENCE</scope>
    <source>
        <strain evidence="7">SOSP1-1</strain>
    </source>
</reference>
<protein>
    <submittedName>
        <fullName evidence="7">TetR family transcriptional regulator</fullName>
    </submittedName>
</protein>
<dbReference type="AlphaFoldDB" id="A0A8J3MVR8"/>
<dbReference type="InterPro" id="IPR050109">
    <property type="entry name" value="HTH-type_TetR-like_transc_reg"/>
</dbReference>
<organism evidence="7 8">
    <name type="scientific">Ktedonospora formicarum</name>
    <dbReference type="NCBI Taxonomy" id="2778364"/>
    <lineage>
        <taxon>Bacteria</taxon>
        <taxon>Bacillati</taxon>
        <taxon>Chloroflexota</taxon>
        <taxon>Ktedonobacteria</taxon>
        <taxon>Ktedonobacterales</taxon>
        <taxon>Ktedonobacteraceae</taxon>
        <taxon>Ktedonospora</taxon>
    </lineage>
</organism>
<evidence type="ECO:0000256" key="3">
    <source>
        <dbReference type="ARBA" id="ARBA00023163"/>
    </source>
</evidence>
<dbReference type="Pfam" id="PF00440">
    <property type="entry name" value="TetR_N"/>
    <property type="match status" value="1"/>
</dbReference>
<dbReference type="PRINTS" id="PR00455">
    <property type="entry name" value="HTHTETR"/>
</dbReference>
<dbReference type="Gene3D" id="1.10.357.10">
    <property type="entry name" value="Tetracycline Repressor, domain 2"/>
    <property type="match status" value="1"/>
</dbReference>
<keyword evidence="8" id="KW-1185">Reference proteome</keyword>
<dbReference type="GO" id="GO:0003700">
    <property type="term" value="F:DNA-binding transcription factor activity"/>
    <property type="evidence" value="ECO:0007669"/>
    <property type="project" value="TreeGrafter"/>
</dbReference>
<comment type="caution">
    <text evidence="7">The sequence shown here is derived from an EMBL/GenBank/DDBJ whole genome shotgun (WGS) entry which is preliminary data.</text>
</comment>
<sequence length="204" mass="22962">MSGEEQQPNKERSGPLSARRRSQQAHDAILRAALTILEQRGYAALSIESIAALAGVGKQTIYRWWPSKAAVVLEAFAKQAALDNPLPDNHTLHENVLAFLETTFRLLNEGAAKTVRGLMAEAQLDPAFGEEFRRTFIHARRQSLLALLERGAERGELAPNTDLELLLDMFYGPMWYRLLNQHAPLNNAFARQLTDFVLRQARDE</sequence>
<dbReference type="Gene3D" id="1.10.10.60">
    <property type="entry name" value="Homeodomain-like"/>
    <property type="match status" value="1"/>
</dbReference>
<name>A0A8J3MVR8_9CHLR</name>
<feature type="domain" description="HTH tetR-type" evidence="6">
    <location>
        <begin position="23"/>
        <end position="83"/>
    </location>
</feature>